<organism evidence="7 8">
    <name type="scientific">Saccharopolyspora ipomoeae</name>
    <dbReference type="NCBI Taxonomy" id="3042027"/>
    <lineage>
        <taxon>Bacteria</taxon>
        <taxon>Bacillati</taxon>
        <taxon>Actinomycetota</taxon>
        <taxon>Actinomycetes</taxon>
        <taxon>Pseudonocardiales</taxon>
        <taxon>Pseudonocardiaceae</taxon>
        <taxon>Saccharopolyspora</taxon>
    </lineage>
</organism>
<evidence type="ECO:0000256" key="1">
    <source>
        <dbReference type="ARBA" id="ARBA00009156"/>
    </source>
</evidence>
<feature type="domain" description="Carbohydrate kinase FGGY C-terminal" evidence="6">
    <location>
        <begin position="268"/>
        <end position="451"/>
    </location>
</feature>
<dbReference type="InterPro" id="IPR018483">
    <property type="entry name" value="Carb_kinase_FGGY_CS"/>
</dbReference>
<dbReference type="Gene3D" id="3.30.420.40">
    <property type="match status" value="2"/>
</dbReference>
<keyword evidence="8" id="KW-1185">Reference proteome</keyword>
<dbReference type="RefSeq" id="WP_281458660.1">
    <property type="nucleotide sequence ID" value="NZ_JASAOF010000029.1"/>
</dbReference>
<evidence type="ECO:0000313" key="7">
    <source>
        <dbReference type="EMBL" id="MDI2032407.1"/>
    </source>
</evidence>
<comment type="caution">
    <text evidence="7">The sequence shown here is derived from an EMBL/GenBank/DDBJ whole genome shotgun (WGS) entry which is preliminary data.</text>
</comment>
<dbReference type="EC" id="2.7.1.12" evidence="7"/>
<name>A0ABT6PX02_9PSEU</name>
<dbReference type="Pfam" id="PF00370">
    <property type="entry name" value="FGGY_N"/>
    <property type="match status" value="1"/>
</dbReference>
<comment type="similarity">
    <text evidence="1 4">Belongs to the FGGY kinase family.</text>
</comment>
<dbReference type="Pfam" id="PF02782">
    <property type="entry name" value="FGGY_C"/>
    <property type="match status" value="1"/>
</dbReference>
<reference evidence="7 8" key="1">
    <citation type="submission" date="2023-04" db="EMBL/GenBank/DDBJ databases">
        <title>Draft genome sequence of Saccharopolyspora sp. TS4A08 isolated from sweet potato rhizospheric soil.</title>
        <authorList>
            <person name="Suksaard P."/>
            <person name="Duangmal K."/>
        </authorList>
    </citation>
    <scope>NUCLEOTIDE SEQUENCE [LARGE SCALE GENOMIC DNA]</scope>
    <source>
        <strain evidence="7 8">TS4A08</strain>
    </source>
</reference>
<accession>A0ABT6PX02</accession>
<dbReference type="InterPro" id="IPR000577">
    <property type="entry name" value="Carb_kinase_FGGY"/>
</dbReference>
<dbReference type="PIRSF" id="PIRSF000538">
    <property type="entry name" value="GlpK"/>
    <property type="match status" value="1"/>
</dbReference>
<evidence type="ECO:0000256" key="2">
    <source>
        <dbReference type="ARBA" id="ARBA00022679"/>
    </source>
</evidence>
<dbReference type="InterPro" id="IPR043129">
    <property type="entry name" value="ATPase_NBD"/>
</dbReference>
<dbReference type="Proteomes" id="UP001237595">
    <property type="component" value="Unassembled WGS sequence"/>
</dbReference>
<gene>
    <name evidence="7" type="ORF">QFW96_27555</name>
</gene>
<protein>
    <submittedName>
        <fullName evidence="7">Gluconokinase</fullName>
        <ecNumber evidence="7">2.7.1.12</ecNumber>
    </submittedName>
</protein>
<dbReference type="GO" id="GO:0046316">
    <property type="term" value="F:gluconokinase activity"/>
    <property type="evidence" value="ECO:0007669"/>
    <property type="project" value="UniProtKB-EC"/>
</dbReference>
<dbReference type="PROSITE" id="PS00445">
    <property type="entry name" value="FGGY_KINASES_2"/>
    <property type="match status" value="1"/>
</dbReference>
<evidence type="ECO:0000256" key="3">
    <source>
        <dbReference type="ARBA" id="ARBA00022777"/>
    </source>
</evidence>
<keyword evidence="3 4" id="KW-0418">Kinase</keyword>
<dbReference type="CDD" id="cd07770">
    <property type="entry name" value="ASKHA_NBD_FGGY_GntK"/>
    <property type="match status" value="1"/>
</dbReference>
<evidence type="ECO:0000259" key="5">
    <source>
        <dbReference type="Pfam" id="PF00370"/>
    </source>
</evidence>
<dbReference type="PANTHER" id="PTHR43095:SF2">
    <property type="entry name" value="GLUCONOKINASE"/>
    <property type="match status" value="1"/>
</dbReference>
<dbReference type="InterPro" id="IPR018484">
    <property type="entry name" value="FGGY_N"/>
</dbReference>
<dbReference type="InterPro" id="IPR050406">
    <property type="entry name" value="FGGY_Carb_Kinase"/>
</dbReference>
<evidence type="ECO:0000259" key="6">
    <source>
        <dbReference type="Pfam" id="PF02782"/>
    </source>
</evidence>
<dbReference type="InterPro" id="IPR018485">
    <property type="entry name" value="FGGY_C"/>
</dbReference>
<dbReference type="SUPFAM" id="SSF53067">
    <property type="entry name" value="Actin-like ATPase domain"/>
    <property type="match status" value="2"/>
</dbReference>
<feature type="domain" description="Carbohydrate kinase FGGY N-terminal" evidence="5">
    <location>
        <begin position="6"/>
        <end position="259"/>
    </location>
</feature>
<sequence length="500" mass="51528">MSSVPVVLGVDLGTTATKVVAAGTDARVLHTSERGYPLRTDEPGEATQDAAEVLEAAIGALAECAAWAREQGHEVAGLSFSSAMHTLVGLDSRGEPATPAFNWADTRAAEVAARLRAEPGTASALHRATGTPVHTQSVMVKLAWLTSGGAEIGGVESGGVDSGRVERWCALKDYVVTAFTGEFVTEHSLSSGSGMQDMRTLRWHEPALEVAGIRAEQLPELREPTAIVPLGTRVAETVGLPAGLPVVLGGGDGPLANLGVGAVAPGVAALSLGTSGALRVTRDEPGVDARCRTFSYALADGLWVIGGAVSNGGVVGQWAAEAFGVDVADLLDEAAAVPAGADGLMALPYLLGERAPWWEPGLTGALLGLRRSHGRAEMTRAVIEGVAQQLALVRDAVIDTGAEVRAVRATGGGFRSRVWAETIASALNMDLDLAEGSGGSGLGAVLLAWRALGEIDSLAHAAELVTIDSRATPDPAAADVLARRRPLVDQLHQTLRDLHL</sequence>
<proteinExistence type="inferred from homology"/>
<dbReference type="EMBL" id="JASAOF010000029">
    <property type="protein sequence ID" value="MDI2032407.1"/>
    <property type="molecule type" value="Genomic_DNA"/>
</dbReference>
<evidence type="ECO:0000256" key="4">
    <source>
        <dbReference type="RuleBase" id="RU003733"/>
    </source>
</evidence>
<dbReference type="PANTHER" id="PTHR43095">
    <property type="entry name" value="SUGAR KINASE"/>
    <property type="match status" value="1"/>
</dbReference>
<evidence type="ECO:0000313" key="8">
    <source>
        <dbReference type="Proteomes" id="UP001237595"/>
    </source>
</evidence>
<keyword evidence="2 4" id="KW-0808">Transferase</keyword>